<sequence>MQVSDTVSKLISALLEVGETKTFDRITVKEITERADIHRKTFYYYYSDKYELLRDAYVVNALKYWDRDQLTLVNWERQTGEVLKAIKEHYRFYENSIHWDGGLWHRMTVDRIGYVINKTLNQFEPDTKGDARFSNLFISGGIMEVMNTWIGHGCQTEISILLSSFKQMIADFMDIIPRLTNTIRFE</sequence>
<evidence type="ECO:0000256" key="2">
    <source>
        <dbReference type="PROSITE-ProRule" id="PRU00335"/>
    </source>
</evidence>
<evidence type="ECO:0000259" key="3">
    <source>
        <dbReference type="PROSITE" id="PS50977"/>
    </source>
</evidence>
<gene>
    <name evidence="4" type="ORF">DCM90_06755</name>
</gene>
<dbReference type="RefSeq" id="WP_109250610.1">
    <property type="nucleotide sequence ID" value="NZ_QCXQ01000003.1"/>
</dbReference>
<keyword evidence="1 2" id="KW-0238">DNA-binding</keyword>
<evidence type="ECO:0000256" key="1">
    <source>
        <dbReference type="ARBA" id="ARBA00023125"/>
    </source>
</evidence>
<name>A0A2V1N056_9LACO</name>
<dbReference type="InterPro" id="IPR050624">
    <property type="entry name" value="HTH-type_Tx_Regulator"/>
</dbReference>
<dbReference type="AlphaFoldDB" id="A0A2V1N056"/>
<dbReference type="InterPro" id="IPR009057">
    <property type="entry name" value="Homeodomain-like_sf"/>
</dbReference>
<feature type="DNA-binding region" description="H-T-H motif" evidence="2">
    <location>
        <begin position="27"/>
        <end position="46"/>
    </location>
</feature>
<dbReference type="Pfam" id="PF14278">
    <property type="entry name" value="TetR_C_8"/>
    <property type="match status" value="1"/>
</dbReference>
<dbReference type="PANTHER" id="PTHR43479">
    <property type="entry name" value="ACREF/ENVCD OPERON REPRESSOR-RELATED"/>
    <property type="match status" value="1"/>
</dbReference>
<protein>
    <recommendedName>
        <fullName evidence="3">HTH tetR-type domain-containing protein</fullName>
    </recommendedName>
</protein>
<organism evidence="4 5">
    <name type="scientific">Levilactobacillus bambusae</name>
    <dbReference type="NCBI Taxonomy" id="2024736"/>
    <lineage>
        <taxon>Bacteria</taxon>
        <taxon>Bacillati</taxon>
        <taxon>Bacillota</taxon>
        <taxon>Bacilli</taxon>
        <taxon>Lactobacillales</taxon>
        <taxon>Lactobacillaceae</taxon>
        <taxon>Levilactobacillus</taxon>
    </lineage>
</organism>
<dbReference type="SUPFAM" id="SSF46689">
    <property type="entry name" value="Homeodomain-like"/>
    <property type="match status" value="1"/>
</dbReference>
<dbReference type="Proteomes" id="UP000245080">
    <property type="component" value="Unassembled WGS sequence"/>
</dbReference>
<dbReference type="Gene3D" id="1.10.357.10">
    <property type="entry name" value="Tetracycline Repressor, domain 2"/>
    <property type="match status" value="1"/>
</dbReference>
<feature type="domain" description="HTH tetR-type" evidence="3">
    <location>
        <begin position="4"/>
        <end position="64"/>
    </location>
</feature>
<dbReference type="GO" id="GO:0003677">
    <property type="term" value="F:DNA binding"/>
    <property type="evidence" value="ECO:0007669"/>
    <property type="project" value="UniProtKB-UniRule"/>
</dbReference>
<dbReference type="PANTHER" id="PTHR43479:SF11">
    <property type="entry name" value="ACREF_ENVCD OPERON REPRESSOR-RELATED"/>
    <property type="match status" value="1"/>
</dbReference>
<reference evidence="4 5" key="1">
    <citation type="journal article" date="2018" name="Int. J. Syst. Evol. Microbiol.">
        <title>Lactobacillus bambusae sp. nov., isolated from a traditional fermented Ma-bamboo shoots of Taiwan.</title>
        <authorList>
            <person name="Wang L.-T."/>
        </authorList>
    </citation>
    <scope>NUCLEOTIDE SEQUENCE [LARGE SCALE GENOMIC DNA]</scope>
    <source>
        <strain evidence="4 5">BS-W1</strain>
    </source>
</reference>
<evidence type="ECO:0000313" key="4">
    <source>
        <dbReference type="EMBL" id="PWF99755.1"/>
    </source>
</evidence>
<comment type="caution">
    <text evidence="4">The sequence shown here is derived from an EMBL/GenBank/DDBJ whole genome shotgun (WGS) entry which is preliminary data.</text>
</comment>
<dbReference type="Pfam" id="PF00440">
    <property type="entry name" value="TetR_N"/>
    <property type="match status" value="1"/>
</dbReference>
<keyword evidence="5" id="KW-1185">Reference proteome</keyword>
<dbReference type="InterPro" id="IPR001647">
    <property type="entry name" value="HTH_TetR"/>
</dbReference>
<proteinExistence type="predicted"/>
<dbReference type="EMBL" id="QCXQ01000003">
    <property type="protein sequence ID" value="PWF99755.1"/>
    <property type="molecule type" value="Genomic_DNA"/>
</dbReference>
<dbReference type="OrthoDB" id="9810250at2"/>
<evidence type="ECO:0000313" key="5">
    <source>
        <dbReference type="Proteomes" id="UP000245080"/>
    </source>
</evidence>
<dbReference type="InterPro" id="IPR039532">
    <property type="entry name" value="TetR_C_Firmicutes"/>
</dbReference>
<dbReference type="PROSITE" id="PS50977">
    <property type="entry name" value="HTH_TETR_2"/>
    <property type="match status" value="1"/>
</dbReference>
<accession>A0A2V1N056</accession>